<comment type="caution">
    <text evidence="5">The sequence shown here is derived from an EMBL/GenBank/DDBJ whole genome shotgun (WGS) entry which is preliminary data.</text>
</comment>
<feature type="compositionally biased region" description="Basic and acidic residues" evidence="3">
    <location>
        <begin position="38"/>
        <end position="64"/>
    </location>
</feature>
<dbReference type="CDD" id="cd06423">
    <property type="entry name" value="CESA_like"/>
    <property type="match status" value="1"/>
</dbReference>
<reference evidence="5" key="1">
    <citation type="journal article" date="2014" name="Int. J. Syst. Evol. Microbiol.">
        <title>Complete genome sequence of Corynebacterium casei LMG S-19264T (=DSM 44701T), isolated from a smear-ripened cheese.</title>
        <authorList>
            <consortium name="US DOE Joint Genome Institute (JGI-PGF)"/>
            <person name="Walter F."/>
            <person name="Albersmeier A."/>
            <person name="Kalinowski J."/>
            <person name="Ruckert C."/>
        </authorList>
    </citation>
    <scope>NUCLEOTIDE SEQUENCE</scope>
    <source>
        <strain evidence="5">JCM 19596</strain>
    </source>
</reference>
<keyword evidence="4" id="KW-1133">Transmembrane helix</keyword>
<proteinExistence type="predicted"/>
<dbReference type="EMBL" id="BMPG01000001">
    <property type="protein sequence ID" value="GGL56110.1"/>
    <property type="molecule type" value="Genomic_DNA"/>
</dbReference>
<dbReference type="Pfam" id="PF13641">
    <property type="entry name" value="Glyco_tranf_2_3"/>
    <property type="match status" value="1"/>
</dbReference>
<keyword evidence="4" id="KW-0812">Transmembrane</keyword>
<evidence type="ECO:0000313" key="6">
    <source>
        <dbReference type="Proteomes" id="UP000607197"/>
    </source>
</evidence>
<name>A0A830FHM3_9EURY</name>
<reference evidence="5" key="2">
    <citation type="submission" date="2020-09" db="EMBL/GenBank/DDBJ databases">
        <authorList>
            <person name="Sun Q."/>
            <person name="Ohkuma M."/>
        </authorList>
    </citation>
    <scope>NUCLEOTIDE SEQUENCE</scope>
    <source>
        <strain evidence="5">JCM 19596</strain>
    </source>
</reference>
<keyword evidence="2" id="KW-0808">Transferase</keyword>
<protein>
    <submittedName>
        <fullName evidence="5">Uncharacterized protein</fullName>
    </submittedName>
</protein>
<feature type="transmembrane region" description="Helical" evidence="4">
    <location>
        <begin position="117"/>
        <end position="136"/>
    </location>
</feature>
<feature type="region of interest" description="Disordered" evidence="3">
    <location>
        <begin position="1"/>
        <end position="82"/>
    </location>
</feature>
<evidence type="ECO:0000313" key="5">
    <source>
        <dbReference type="EMBL" id="GGL56110.1"/>
    </source>
</evidence>
<evidence type="ECO:0000256" key="2">
    <source>
        <dbReference type="ARBA" id="ARBA00022679"/>
    </source>
</evidence>
<gene>
    <name evidence="5" type="ORF">GCM10009039_12850</name>
</gene>
<keyword evidence="6" id="KW-1185">Reference proteome</keyword>
<keyword evidence="4" id="KW-0472">Membrane</keyword>
<dbReference type="AlphaFoldDB" id="A0A830FHM3"/>
<feature type="transmembrane region" description="Helical" evidence="4">
    <location>
        <begin position="478"/>
        <end position="502"/>
    </location>
</feature>
<feature type="compositionally biased region" description="Polar residues" evidence="3">
    <location>
        <begin position="72"/>
        <end position="82"/>
    </location>
</feature>
<evidence type="ECO:0000256" key="4">
    <source>
        <dbReference type="SAM" id="Phobius"/>
    </source>
</evidence>
<dbReference type="Gene3D" id="3.90.550.10">
    <property type="entry name" value="Spore Coat Polysaccharide Biosynthesis Protein SpsA, Chain A"/>
    <property type="match status" value="1"/>
</dbReference>
<dbReference type="Proteomes" id="UP000607197">
    <property type="component" value="Unassembled WGS sequence"/>
</dbReference>
<sequence>MNPRETLRTAHYLSGDDGGSASPKRETDSEQRGTLSSVREDENGESKQRDQRRNPDFSPESEHSKRMRNNRLNRSMESTTLDGRSTSLQAALPYVGFGVALVCVVFFPMLFDASYPRIINTILLVGICGLVLRTAVSPLLSFEHADPPVLEGDRPDVSVIIPAYDEAAVLGDTLDACLDLDYPNEKLEVIVCYEASCTDETPEIAERAAAEHDVIRAVERDEPGGGKAAAANYALQYAEGSVIASIDADHRFEPDALDRAVRWFDDPEVWCVKGRCYGDNPDESIVALLATVERHVTEKAELFARDVMDGFTIFGGGQAFFRHDVFDEFDGFDEEILVEDIDMTSRIHEFGKEIRVDPSIITYEEHPTSLRGLWHQRLRWTRGWMQVARRYLRTFPFQHGVSSRKKADAIYTYTYAIAPAFFVLGAPLTVLHWSSTFHARTYLPNDSVFWTAFTIVPIMAATLVFLQDWRDGLTHHRSEYLAMFVLPFYYSVQSVLFFVAFVQEFVLDRPNVYVKTDR</sequence>
<keyword evidence="1" id="KW-0328">Glycosyltransferase</keyword>
<dbReference type="PANTHER" id="PTHR43630">
    <property type="entry name" value="POLY-BETA-1,6-N-ACETYL-D-GLUCOSAMINE SYNTHASE"/>
    <property type="match status" value="1"/>
</dbReference>
<accession>A0A830FHM3</accession>
<organism evidence="5 6">
    <name type="scientific">Halocalculus aciditolerans</name>
    <dbReference type="NCBI Taxonomy" id="1383812"/>
    <lineage>
        <taxon>Archaea</taxon>
        <taxon>Methanobacteriati</taxon>
        <taxon>Methanobacteriota</taxon>
        <taxon>Stenosarchaea group</taxon>
        <taxon>Halobacteria</taxon>
        <taxon>Halobacteriales</taxon>
        <taxon>Halobacteriaceae</taxon>
        <taxon>Halocalculus</taxon>
    </lineage>
</organism>
<evidence type="ECO:0000256" key="3">
    <source>
        <dbReference type="SAM" id="MobiDB-lite"/>
    </source>
</evidence>
<feature type="transmembrane region" description="Helical" evidence="4">
    <location>
        <begin position="413"/>
        <end position="435"/>
    </location>
</feature>
<dbReference type="GO" id="GO:0016757">
    <property type="term" value="F:glycosyltransferase activity"/>
    <property type="evidence" value="ECO:0007669"/>
    <property type="project" value="UniProtKB-KW"/>
</dbReference>
<dbReference type="InterPro" id="IPR029044">
    <property type="entry name" value="Nucleotide-diphossugar_trans"/>
</dbReference>
<dbReference type="PANTHER" id="PTHR43630:SF1">
    <property type="entry name" value="POLY-BETA-1,6-N-ACETYL-D-GLUCOSAMINE SYNTHASE"/>
    <property type="match status" value="1"/>
</dbReference>
<feature type="transmembrane region" description="Helical" evidence="4">
    <location>
        <begin position="447"/>
        <end position="466"/>
    </location>
</feature>
<feature type="transmembrane region" description="Helical" evidence="4">
    <location>
        <begin position="91"/>
        <end position="111"/>
    </location>
</feature>
<dbReference type="SUPFAM" id="SSF53448">
    <property type="entry name" value="Nucleotide-diphospho-sugar transferases"/>
    <property type="match status" value="1"/>
</dbReference>
<evidence type="ECO:0000256" key="1">
    <source>
        <dbReference type="ARBA" id="ARBA00022676"/>
    </source>
</evidence>